<reference evidence="2 3" key="1">
    <citation type="submission" date="2023-02" db="EMBL/GenBank/DDBJ databases">
        <title>Dictyobacter halimunensis sp. nov., a new member of the class Ktedonobacteria from forest soil in a geothermal area.</title>
        <authorList>
            <person name="Rachmania M.K."/>
            <person name="Ningsih F."/>
            <person name="Sakai Y."/>
            <person name="Yabe S."/>
            <person name="Yokota A."/>
            <person name="Sjamsuridzal W."/>
        </authorList>
    </citation>
    <scope>NUCLEOTIDE SEQUENCE [LARGE SCALE GENOMIC DNA]</scope>
    <source>
        <strain evidence="2 3">S3.2.2.5</strain>
    </source>
</reference>
<evidence type="ECO:0000256" key="1">
    <source>
        <dbReference type="SAM" id="Phobius"/>
    </source>
</evidence>
<dbReference type="RefSeq" id="WP_338249800.1">
    <property type="nucleotide sequence ID" value="NZ_BSRI01000001.1"/>
</dbReference>
<evidence type="ECO:0008006" key="4">
    <source>
        <dbReference type="Google" id="ProtNLM"/>
    </source>
</evidence>
<feature type="transmembrane region" description="Helical" evidence="1">
    <location>
        <begin position="168"/>
        <end position="186"/>
    </location>
</feature>
<keyword evidence="3" id="KW-1185">Reference proteome</keyword>
<proteinExistence type="predicted"/>
<feature type="transmembrane region" description="Helical" evidence="1">
    <location>
        <begin position="54"/>
        <end position="78"/>
    </location>
</feature>
<keyword evidence="1" id="KW-0472">Membrane</keyword>
<dbReference type="EMBL" id="BSRI01000001">
    <property type="protein sequence ID" value="GLV55452.1"/>
    <property type="molecule type" value="Genomic_DNA"/>
</dbReference>
<comment type="caution">
    <text evidence="2">The sequence shown here is derived from an EMBL/GenBank/DDBJ whole genome shotgun (WGS) entry which is preliminary data.</text>
</comment>
<evidence type="ECO:0000313" key="2">
    <source>
        <dbReference type="EMBL" id="GLV55452.1"/>
    </source>
</evidence>
<feature type="transmembrane region" description="Helical" evidence="1">
    <location>
        <begin position="192"/>
        <end position="210"/>
    </location>
</feature>
<gene>
    <name evidence="2" type="ORF">KDH_22960</name>
</gene>
<feature type="transmembrane region" description="Helical" evidence="1">
    <location>
        <begin position="131"/>
        <end position="156"/>
    </location>
</feature>
<keyword evidence="1" id="KW-1133">Transmembrane helix</keyword>
<accession>A0ABQ6FP40</accession>
<feature type="transmembrane region" description="Helical" evidence="1">
    <location>
        <begin position="90"/>
        <end position="111"/>
    </location>
</feature>
<feature type="transmembrane region" description="Helical" evidence="1">
    <location>
        <begin position="12"/>
        <end position="34"/>
    </location>
</feature>
<organism evidence="2 3">
    <name type="scientific">Dictyobacter halimunensis</name>
    <dbReference type="NCBI Taxonomy" id="3026934"/>
    <lineage>
        <taxon>Bacteria</taxon>
        <taxon>Bacillati</taxon>
        <taxon>Chloroflexota</taxon>
        <taxon>Ktedonobacteria</taxon>
        <taxon>Ktedonobacterales</taxon>
        <taxon>Dictyobacteraceae</taxon>
        <taxon>Dictyobacter</taxon>
    </lineage>
</organism>
<sequence length="232" mass="24535">MLQRNTRLLIGLSGIFGTIFLSIYFGVGFAVGLAQLQPSATQAEVMQAATQNHTLLFLGAWFQATGALLSVIFFLSLVHRARASTSLPGLLTIVGSTVLLAVVLLEGVFTMDMAQAAVDGHQMASLTSFDVMTVFTYAYPIAPAPLIFLALGVVILRSQILPRAFGTVALGLGVAFELAGIISLFTSSLLTLIVLSLQAIWVLVAAIVWLTRRASVPVANTDNLSLQGSQAL</sequence>
<keyword evidence="1" id="KW-0812">Transmembrane</keyword>
<dbReference type="Proteomes" id="UP001344906">
    <property type="component" value="Unassembled WGS sequence"/>
</dbReference>
<evidence type="ECO:0000313" key="3">
    <source>
        <dbReference type="Proteomes" id="UP001344906"/>
    </source>
</evidence>
<name>A0ABQ6FP40_9CHLR</name>
<protein>
    <recommendedName>
        <fullName evidence="4">DUF4386 domain-containing protein</fullName>
    </recommendedName>
</protein>